<dbReference type="SMART" id="SM00507">
    <property type="entry name" value="HNHc"/>
    <property type="match status" value="1"/>
</dbReference>
<feature type="compositionally biased region" description="Basic and acidic residues" evidence="3">
    <location>
        <begin position="88"/>
        <end position="105"/>
    </location>
</feature>
<dbReference type="Pfam" id="PF13384">
    <property type="entry name" value="HTH_23"/>
    <property type="match status" value="1"/>
</dbReference>
<dbReference type="InterPro" id="IPR009057">
    <property type="entry name" value="Homeodomain-like_sf"/>
</dbReference>
<feature type="domain" description="Nuclease associated modular" evidence="4">
    <location>
        <begin position="109"/>
        <end position="125"/>
    </location>
</feature>
<accession>A0ABD6B6H0</accession>
<dbReference type="Gene3D" id="1.10.30.50">
    <property type="match status" value="1"/>
</dbReference>
<reference evidence="6 7" key="1">
    <citation type="journal article" date="2019" name="Int. J. Syst. Evol. Microbiol.">
        <title>The Global Catalogue of Microorganisms (GCM) 10K type strain sequencing project: providing services to taxonomists for standard genome sequencing and annotation.</title>
        <authorList>
            <consortium name="The Broad Institute Genomics Platform"/>
            <consortium name="The Broad Institute Genome Sequencing Center for Infectious Disease"/>
            <person name="Wu L."/>
            <person name="Ma J."/>
        </authorList>
    </citation>
    <scope>NUCLEOTIDE SEQUENCE [LARGE SCALE GENOMIC DNA]</scope>
    <source>
        <strain evidence="6 7">CGMCC 1.12285</strain>
    </source>
</reference>
<keyword evidence="1" id="KW-0540">Nuclease</keyword>
<gene>
    <name evidence="6" type="ORF">ACFR9S_06880</name>
</gene>
<dbReference type="GO" id="GO:0004518">
    <property type="term" value="F:nuclease activity"/>
    <property type="evidence" value="ECO:0007669"/>
    <property type="project" value="UniProtKB-KW"/>
</dbReference>
<feature type="domain" description="Nuclease associated modular" evidence="4">
    <location>
        <begin position="92"/>
        <end position="108"/>
    </location>
</feature>
<dbReference type="PANTHER" id="PTHR41286:SF1">
    <property type="entry name" value="HNH NUCLEASE YAJD-RELATED"/>
    <property type="match status" value="1"/>
</dbReference>
<keyword evidence="2" id="KW-0378">Hydrolase</keyword>
<evidence type="ECO:0000259" key="5">
    <source>
        <dbReference type="SMART" id="SM00507"/>
    </source>
</evidence>
<evidence type="ECO:0000256" key="1">
    <source>
        <dbReference type="ARBA" id="ARBA00022722"/>
    </source>
</evidence>
<dbReference type="GO" id="GO:0003677">
    <property type="term" value="F:DNA binding"/>
    <property type="evidence" value="ECO:0007669"/>
    <property type="project" value="UniProtKB-KW"/>
</dbReference>
<evidence type="ECO:0000259" key="4">
    <source>
        <dbReference type="SMART" id="SM00496"/>
    </source>
</evidence>
<dbReference type="Gene3D" id="1.10.260.40">
    <property type="entry name" value="lambda repressor-like DNA-binding domains"/>
    <property type="match status" value="1"/>
</dbReference>
<dbReference type="InterPro" id="IPR010982">
    <property type="entry name" value="Lambda_DNA-bd_dom_sf"/>
</dbReference>
<dbReference type="Pfam" id="PF01844">
    <property type="entry name" value="HNH"/>
    <property type="match status" value="1"/>
</dbReference>
<evidence type="ECO:0000256" key="3">
    <source>
        <dbReference type="SAM" id="MobiDB-lite"/>
    </source>
</evidence>
<sequence length="225" mass="26142">MGRRYRSGWWLEQKYWAEGWTQAEIADECGVSPRCIRKWMEKRNLDTRDLAGENHPQYGTTRTAETRAKISDTMENREVTEAHRERIAEAHEGRTLPEDVRERISESLSGRSLSKRTRRRMSESTTGRANPNWKGGYSRRYGDGWSIAREFVLDRDERCQACGHEGTERPLDVHHIIPVRCFRRADDAALSEAHDPRNLVVLCRRCHPKADNGELEFEPGVDHPE</sequence>
<dbReference type="InterPro" id="IPR003611">
    <property type="entry name" value="NUMOD3"/>
</dbReference>
<comment type="caution">
    <text evidence="6">The sequence shown here is derived from an EMBL/GenBank/DDBJ whole genome shotgun (WGS) entry which is preliminary data.</text>
</comment>
<dbReference type="Proteomes" id="UP001597111">
    <property type="component" value="Unassembled WGS sequence"/>
</dbReference>
<evidence type="ECO:0000256" key="2">
    <source>
        <dbReference type="ARBA" id="ARBA00022801"/>
    </source>
</evidence>
<dbReference type="SMART" id="SM00496">
    <property type="entry name" value="IENR2"/>
    <property type="match status" value="4"/>
</dbReference>
<dbReference type="InterPro" id="IPR002711">
    <property type="entry name" value="HNH"/>
</dbReference>
<feature type="domain" description="Nuclease associated modular" evidence="4">
    <location>
        <begin position="75"/>
        <end position="91"/>
    </location>
</feature>
<protein>
    <submittedName>
        <fullName evidence="6">NUMOD3 domain-containing DNA-binding protein</fullName>
    </submittedName>
</protein>
<evidence type="ECO:0000313" key="6">
    <source>
        <dbReference type="EMBL" id="MFD1526027.1"/>
    </source>
</evidence>
<dbReference type="Pfam" id="PF07460">
    <property type="entry name" value="NUMOD3"/>
    <property type="match status" value="2"/>
</dbReference>
<evidence type="ECO:0000313" key="7">
    <source>
        <dbReference type="Proteomes" id="UP001597111"/>
    </source>
</evidence>
<dbReference type="InterPro" id="IPR003615">
    <property type="entry name" value="HNH_nuc"/>
</dbReference>
<dbReference type="AlphaFoldDB" id="A0ABD6B6H0"/>
<dbReference type="EMBL" id="JBHUDH010000058">
    <property type="protein sequence ID" value="MFD1526027.1"/>
    <property type="molecule type" value="Genomic_DNA"/>
</dbReference>
<proteinExistence type="predicted"/>
<feature type="domain" description="HNH nuclease" evidence="5">
    <location>
        <begin position="147"/>
        <end position="208"/>
    </location>
</feature>
<keyword evidence="7" id="KW-1185">Reference proteome</keyword>
<dbReference type="SUPFAM" id="SSF46689">
    <property type="entry name" value="Homeodomain-like"/>
    <property type="match status" value="1"/>
</dbReference>
<dbReference type="GO" id="GO:0016787">
    <property type="term" value="F:hydrolase activity"/>
    <property type="evidence" value="ECO:0007669"/>
    <property type="project" value="UniProtKB-KW"/>
</dbReference>
<dbReference type="PANTHER" id="PTHR41286">
    <property type="entry name" value="HNH NUCLEASE YAJD-RELATED"/>
    <property type="match status" value="1"/>
</dbReference>
<dbReference type="CDD" id="cd00085">
    <property type="entry name" value="HNHc"/>
    <property type="match status" value="1"/>
</dbReference>
<dbReference type="RefSeq" id="WP_379732663.1">
    <property type="nucleotide sequence ID" value="NZ_JBHSWZ010000398.1"/>
</dbReference>
<feature type="domain" description="Nuclease associated modular" evidence="4">
    <location>
        <begin position="58"/>
        <end position="74"/>
    </location>
</feature>
<feature type="region of interest" description="Disordered" evidence="3">
    <location>
        <begin position="88"/>
        <end position="135"/>
    </location>
</feature>
<organism evidence="6 7">
    <name type="scientific">Halolamina salina</name>
    <dbReference type="NCBI Taxonomy" id="1220023"/>
    <lineage>
        <taxon>Archaea</taxon>
        <taxon>Methanobacteriati</taxon>
        <taxon>Methanobacteriota</taxon>
        <taxon>Stenosarchaea group</taxon>
        <taxon>Halobacteria</taxon>
        <taxon>Halobacteriales</taxon>
        <taxon>Haloferacaceae</taxon>
    </lineage>
</organism>
<keyword evidence="6" id="KW-0238">DNA-binding</keyword>
<name>A0ABD6B6H0_9EURY</name>